<organism evidence="1 2">
    <name type="scientific">Novipirellula rosea</name>
    <dbReference type="NCBI Taxonomy" id="1031540"/>
    <lineage>
        <taxon>Bacteria</taxon>
        <taxon>Pseudomonadati</taxon>
        <taxon>Planctomycetota</taxon>
        <taxon>Planctomycetia</taxon>
        <taxon>Pirellulales</taxon>
        <taxon>Pirellulaceae</taxon>
        <taxon>Novipirellula</taxon>
    </lineage>
</organism>
<proteinExistence type="predicted"/>
<protein>
    <submittedName>
        <fullName evidence="1">Uncharacterized protein</fullName>
    </submittedName>
</protein>
<dbReference type="Proteomes" id="UP001500840">
    <property type="component" value="Unassembled WGS sequence"/>
</dbReference>
<dbReference type="EMBL" id="BAABGA010000029">
    <property type="protein sequence ID" value="GAA4452981.1"/>
    <property type="molecule type" value="Genomic_DNA"/>
</dbReference>
<keyword evidence="2" id="KW-1185">Reference proteome</keyword>
<comment type="caution">
    <text evidence="1">The sequence shown here is derived from an EMBL/GenBank/DDBJ whole genome shotgun (WGS) entry which is preliminary data.</text>
</comment>
<accession>A0ABP8MMZ4</accession>
<evidence type="ECO:0000313" key="1">
    <source>
        <dbReference type="EMBL" id="GAA4452981.1"/>
    </source>
</evidence>
<gene>
    <name evidence="1" type="ORF">GCM10023156_23210</name>
</gene>
<name>A0ABP8MMZ4_9BACT</name>
<sequence length="163" mass="17087">MALIACLSVSTIAYSAWYVNGDGTGFVGKGDVQLVYGWNNAQLQTNAGAVTFRALIIEQSEVSWECTNANNEKIQERSRTTTTTIGGLLSSVTRVKNQVTGFNLEGFNGAPNSSSVTEGPKLNSCPAPASTWSLTTPAGDPVAVGEATLLEVSINGTTWAPLN</sequence>
<evidence type="ECO:0000313" key="2">
    <source>
        <dbReference type="Proteomes" id="UP001500840"/>
    </source>
</evidence>
<reference evidence="2" key="1">
    <citation type="journal article" date="2019" name="Int. J. Syst. Evol. Microbiol.">
        <title>The Global Catalogue of Microorganisms (GCM) 10K type strain sequencing project: providing services to taxonomists for standard genome sequencing and annotation.</title>
        <authorList>
            <consortium name="The Broad Institute Genomics Platform"/>
            <consortium name="The Broad Institute Genome Sequencing Center for Infectious Disease"/>
            <person name="Wu L."/>
            <person name="Ma J."/>
        </authorList>
    </citation>
    <scope>NUCLEOTIDE SEQUENCE [LARGE SCALE GENOMIC DNA]</scope>
    <source>
        <strain evidence="2">JCM 17759</strain>
    </source>
</reference>